<organism evidence="1 2">
    <name type="scientific">Pseudokineococcus marinus</name>
    <dbReference type="NCBI Taxonomy" id="351215"/>
    <lineage>
        <taxon>Bacteria</taxon>
        <taxon>Bacillati</taxon>
        <taxon>Actinomycetota</taxon>
        <taxon>Actinomycetes</taxon>
        <taxon>Kineosporiales</taxon>
        <taxon>Kineosporiaceae</taxon>
        <taxon>Pseudokineococcus</taxon>
    </lineage>
</organism>
<protein>
    <submittedName>
        <fullName evidence="1">Uncharacterized protein</fullName>
    </submittedName>
</protein>
<name>A0A849BWW3_9ACTN</name>
<accession>A0A849BWW3</accession>
<proteinExistence type="predicted"/>
<comment type="caution">
    <text evidence="1">The sequence shown here is derived from an EMBL/GenBank/DDBJ whole genome shotgun (WGS) entry which is preliminary data.</text>
</comment>
<feature type="non-terminal residue" evidence="1">
    <location>
        <position position="115"/>
    </location>
</feature>
<sequence>MDDDLDELRRLRAGLVARSERLRLWSRLVRARTDLLTARLCPPSTPEELREDGLAEIADLVLGSAPAPGGGEDPAAALVDLRRARHDLARRREHLDDLVCWATAELLLAAAAPGA</sequence>
<reference evidence="1 2" key="1">
    <citation type="submission" date="2020-05" db="EMBL/GenBank/DDBJ databases">
        <title>MicrobeNet Type strains.</title>
        <authorList>
            <person name="Nicholson A.C."/>
        </authorList>
    </citation>
    <scope>NUCLEOTIDE SEQUENCE [LARGE SCALE GENOMIC DNA]</scope>
    <source>
        <strain evidence="1 2">JCM 14547</strain>
    </source>
</reference>
<dbReference type="EMBL" id="JABEMA010000538">
    <property type="protein sequence ID" value="NNH24824.1"/>
    <property type="molecule type" value="Genomic_DNA"/>
</dbReference>
<evidence type="ECO:0000313" key="1">
    <source>
        <dbReference type="EMBL" id="NNH24824.1"/>
    </source>
</evidence>
<keyword evidence="2" id="KW-1185">Reference proteome</keyword>
<gene>
    <name evidence="1" type="ORF">HLB09_17350</name>
</gene>
<evidence type="ECO:0000313" key="2">
    <source>
        <dbReference type="Proteomes" id="UP000555552"/>
    </source>
</evidence>
<dbReference type="RefSeq" id="WP_212771322.1">
    <property type="nucleotide sequence ID" value="NZ_JABEMA010000538.1"/>
</dbReference>
<dbReference type="AlphaFoldDB" id="A0A849BWW3"/>
<dbReference type="Proteomes" id="UP000555552">
    <property type="component" value="Unassembled WGS sequence"/>
</dbReference>